<accession>A0A1I6TCV7</accession>
<keyword evidence="2" id="KW-1185">Reference proteome</keyword>
<evidence type="ECO:0000313" key="1">
    <source>
        <dbReference type="EMBL" id="SFS87010.1"/>
    </source>
</evidence>
<gene>
    <name evidence="1" type="ORF">SAMN05192570_3133</name>
</gene>
<dbReference type="AlphaFoldDB" id="A0A1I6TCV7"/>
<organism evidence="1 2">
    <name type="scientific">Brevundimonas viscosa</name>
    <dbReference type="NCBI Taxonomy" id="871741"/>
    <lineage>
        <taxon>Bacteria</taxon>
        <taxon>Pseudomonadati</taxon>
        <taxon>Pseudomonadota</taxon>
        <taxon>Alphaproteobacteria</taxon>
        <taxon>Caulobacterales</taxon>
        <taxon>Caulobacteraceae</taxon>
        <taxon>Brevundimonas</taxon>
    </lineage>
</organism>
<evidence type="ECO:0000313" key="2">
    <source>
        <dbReference type="Proteomes" id="UP000198788"/>
    </source>
</evidence>
<dbReference type="EMBL" id="FOZV01000009">
    <property type="protein sequence ID" value="SFS87010.1"/>
    <property type="molecule type" value="Genomic_DNA"/>
</dbReference>
<dbReference type="RefSeq" id="WP_177221905.1">
    <property type="nucleotide sequence ID" value="NZ_FOZV01000009.1"/>
</dbReference>
<name>A0A1I6TCV7_9CAUL</name>
<reference evidence="2" key="1">
    <citation type="submission" date="2016-10" db="EMBL/GenBank/DDBJ databases">
        <authorList>
            <person name="Varghese N."/>
            <person name="Submissions S."/>
        </authorList>
    </citation>
    <scope>NUCLEOTIDE SEQUENCE [LARGE SCALE GENOMIC DNA]</scope>
    <source>
        <strain evidence="2">CGMCC 1.10683</strain>
    </source>
</reference>
<dbReference type="Proteomes" id="UP000198788">
    <property type="component" value="Unassembled WGS sequence"/>
</dbReference>
<proteinExistence type="predicted"/>
<sequence length="58" mass="6397">MSKSVDDIREELSALIGDAVPEDDPERRQALLVLADHWADILRRRADDHGGGRPHPGA</sequence>
<protein>
    <submittedName>
        <fullName evidence="1">Uncharacterized protein</fullName>
    </submittedName>
</protein>